<dbReference type="InterPro" id="IPR001810">
    <property type="entry name" value="F-box_dom"/>
</dbReference>
<dbReference type="SMART" id="SM00256">
    <property type="entry name" value="FBOX"/>
    <property type="match status" value="1"/>
</dbReference>
<organism evidence="3 4">
    <name type="scientific">Parascaris univalens</name>
    <name type="common">Nematode worm</name>
    <dbReference type="NCBI Taxonomy" id="6257"/>
    <lineage>
        <taxon>Eukaryota</taxon>
        <taxon>Metazoa</taxon>
        <taxon>Ecdysozoa</taxon>
        <taxon>Nematoda</taxon>
        <taxon>Chromadorea</taxon>
        <taxon>Rhabditida</taxon>
        <taxon>Spirurina</taxon>
        <taxon>Ascaridomorpha</taxon>
        <taxon>Ascaridoidea</taxon>
        <taxon>Ascarididae</taxon>
        <taxon>Parascaris</taxon>
    </lineage>
</organism>
<name>A0A915B034_PARUN</name>
<feature type="compositionally biased region" description="Polar residues" evidence="1">
    <location>
        <begin position="20"/>
        <end position="29"/>
    </location>
</feature>
<dbReference type="CDD" id="cd09917">
    <property type="entry name" value="F-box_SF"/>
    <property type="match status" value="1"/>
</dbReference>
<proteinExistence type="predicted"/>
<sequence length="489" mass="55309">MIGADVTFGLFPVDGEKLTSDPTTGTSDRPLSVRAEKREESQTNHPLSPLEELHIFRTLTVSGRLKGELPPGFLSQFQDLPNELTLKIWSFLPKRQLRSFRLVSKHWKALWESTKPRKIIVYAMSISSEGGKYVVRTKTRHGFGRKVEINADAASIHQAFSLVTFNYQGVRDHQCHMLALEGAAANPVLLDCIRAAGWVFHDLAFKGDLRALTEEDLCKFLSWLTNCDPRGISLRFMDVVVDENVITDRVIEACSQKLIELVIILDPECAKKRPVKLTDRSLPFIVREGLMSVIPDASAFKNSSLKKAISDVLTDRMPPIPDSETTDKMHNNSMLTFPASCGFSMQRVAQLKVRTPGRPVRRSFYARVATLFEKKKLVSKLEFTQLTGGMVEYGFDRGPDRNRGIYTVDIAGPERMTELRSQYAIANIHIAESEVQPCFSYESFLGADYIADLSDYSGEYSGSHDYWDDYDGEYYDEVDEVDYEDYMGM</sequence>
<dbReference type="Pfam" id="PF12937">
    <property type="entry name" value="F-box-like"/>
    <property type="match status" value="1"/>
</dbReference>
<dbReference type="Proteomes" id="UP000887569">
    <property type="component" value="Unplaced"/>
</dbReference>
<dbReference type="PROSITE" id="PS50181">
    <property type="entry name" value="FBOX"/>
    <property type="match status" value="1"/>
</dbReference>
<evidence type="ECO:0000313" key="4">
    <source>
        <dbReference type="WBParaSite" id="PgR019_g036_t01"/>
    </source>
</evidence>
<dbReference type="AlphaFoldDB" id="A0A915B034"/>
<reference evidence="4" key="1">
    <citation type="submission" date="2022-11" db="UniProtKB">
        <authorList>
            <consortium name="WormBaseParasite"/>
        </authorList>
    </citation>
    <scope>IDENTIFICATION</scope>
</reference>
<dbReference type="InterPro" id="IPR036047">
    <property type="entry name" value="F-box-like_dom_sf"/>
</dbReference>
<feature type="region of interest" description="Disordered" evidence="1">
    <location>
        <begin position="17"/>
        <end position="46"/>
    </location>
</feature>
<evidence type="ECO:0000259" key="2">
    <source>
        <dbReference type="PROSITE" id="PS50181"/>
    </source>
</evidence>
<dbReference type="WBParaSite" id="PgR019_g036_t01">
    <property type="protein sequence ID" value="PgR019_g036_t01"/>
    <property type="gene ID" value="PgR019_g036"/>
</dbReference>
<dbReference type="Gene3D" id="1.20.1280.50">
    <property type="match status" value="1"/>
</dbReference>
<accession>A0A915B034</accession>
<evidence type="ECO:0000313" key="3">
    <source>
        <dbReference type="Proteomes" id="UP000887569"/>
    </source>
</evidence>
<protein>
    <submittedName>
        <fullName evidence="4">F-box domain-containing protein</fullName>
    </submittedName>
</protein>
<evidence type="ECO:0000256" key="1">
    <source>
        <dbReference type="SAM" id="MobiDB-lite"/>
    </source>
</evidence>
<feature type="domain" description="F-box" evidence="2">
    <location>
        <begin position="74"/>
        <end position="120"/>
    </location>
</feature>
<dbReference type="SUPFAM" id="SSF81383">
    <property type="entry name" value="F-box domain"/>
    <property type="match status" value="1"/>
</dbReference>
<keyword evidence="3" id="KW-1185">Reference proteome</keyword>